<protein>
    <submittedName>
        <fullName evidence="2">Uncharacterized protein</fullName>
    </submittedName>
</protein>
<evidence type="ECO:0000313" key="3">
    <source>
        <dbReference type="Proteomes" id="UP000279259"/>
    </source>
</evidence>
<sequence>MTWNDLFLQSQLQQKLDNTLKALKWDEEGFIDRDDNVTKLHPNERRGVEFRERFRTWFNHAPWSSIKKHNVLVWLSWSCFNLPLEDAAPTTSGPPSSIGPPRRGHTLSNG</sequence>
<gene>
    <name evidence="2" type="ORF">EHS25_000934</name>
</gene>
<organism evidence="2 3">
    <name type="scientific">Saitozyma podzolica</name>
    <dbReference type="NCBI Taxonomy" id="1890683"/>
    <lineage>
        <taxon>Eukaryota</taxon>
        <taxon>Fungi</taxon>
        <taxon>Dikarya</taxon>
        <taxon>Basidiomycota</taxon>
        <taxon>Agaricomycotina</taxon>
        <taxon>Tremellomycetes</taxon>
        <taxon>Tremellales</taxon>
        <taxon>Trimorphomycetaceae</taxon>
        <taxon>Saitozyma</taxon>
    </lineage>
</organism>
<dbReference type="OrthoDB" id="6431331at2759"/>
<proteinExistence type="predicted"/>
<evidence type="ECO:0000313" key="2">
    <source>
        <dbReference type="EMBL" id="RSH95841.1"/>
    </source>
</evidence>
<dbReference type="STRING" id="1890683.A0A427YXP1"/>
<name>A0A427YXP1_9TREE</name>
<accession>A0A427YXP1</accession>
<dbReference type="EMBL" id="RSCD01000001">
    <property type="protein sequence ID" value="RSH95841.1"/>
    <property type="molecule type" value="Genomic_DNA"/>
</dbReference>
<comment type="caution">
    <text evidence="2">The sequence shown here is derived from an EMBL/GenBank/DDBJ whole genome shotgun (WGS) entry which is preliminary data.</text>
</comment>
<dbReference type="AlphaFoldDB" id="A0A427YXP1"/>
<feature type="region of interest" description="Disordered" evidence="1">
    <location>
        <begin position="88"/>
        <end position="110"/>
    </location>
</feature>
<evidence type="ECO:0000256" key="1">
    <source>
        <dbReference type="SAM" id="MobiDB-lite"/>
    </source>
</evidence>
<reference evidence="2 3" key="1">
    <citation type="submission" date="2018-11" db="EMBL/GenBank/DDBJ databases">
        <title>Genome sequence of Saitozyma podzolica DSM 27192.</title>
        <authorList>
            <person name="Aliyu H."/>
            <person name="Gorte O."/>
            <person name="Ochsenreither K."/>
        </authorList>
    </citation>
    <scope>NUCLEOTIDE SEQUENCE [LARGE SCALE GENOMIC DNA]</scope>
    <source>
        <strain evidence="2 3">DSM 27192</strain>
    </source>
</reference>
<keyword evidence="3" id="KW-1185">Reference proteome</keyword>
<feature type="compositionally biased region" description="Low complexity" evidence="1">
    <location>
        <begin position="89"/>
        <end position="101"/>
    </location>
</feature>
<dbReference type="Proteomes" id="UP000279259">
    <property type="component" value="Unassembled WGS sequence"/>
</dbReference>